<dbReference type="GeneID" id="75107081"/>
<name>A0A9E7ULE2_METWO</name>
<keyword evidence="14" id="KW-1185">Reference proteome</keyword>
<dbReference type="InterPro" id="IPR011545">
    <property type="entry name" value="DEAD/DEAH_box_helicase_dom"/>
</dbReference>
<dbReference type="EMBL" id="JAXUHJ010000003">
    <property type="protein sequence ID" value="MEJ8542246.1"/>
    <property type="molecule type" value="Genomic_DNA"/>
</dbReference>
<dbReference type="PANTHER" id="PTHR47959:SF16">
    <property type="entry name" value="CRISPR-ASSOCIATED NUCLEASE_HELICASE CAS3-RELATED"/>
    <property type="match status" value="1"/>
</dbReference>
<evidence type="ECO:0000256" key="1">
    <source>
        <dbReference type="ARBA" id="ARBA00006847"/>
    </source>
</evidence>
<feature type="domain" description="Helicase ATP-binding" evidence="10">
    <location>
        <begin position="289"/>
        <end position="473"/>
    </location>
</feature>
<evidence type="ECO:0000256" key="2">
    <source>
        <dbReference type="ARBA" id="ARBA00009046"/>
    </source>
</evidence>
<dbReference type="Proteomes" id="UP001065373">
    <property type="component" value="Chromosome"/>
</dbReference>
<dbReference type="InterPro" id="IPR050079">
    <property type="entry name" value="DEAD_box_RNA_helicase"/>
</dbReference>
<dbReference type="InterPro" id="IPR014001">
    <property type="entry name" value="Helicase_ATP-bd"/>
</dbReference>
<gene>
    <name evidence="13" type="primary">cas3</name>
    <name evidence="13" type="ORF">N5910_07475</name>
    <name evidence="12" type="ORF">U2150_01880</name>
</gene>
<evidence type="ECO:0000313" key="13">
    <source>
        <dbReference type="EMBL" id="UXH31370.1"/>
    </source>
</evidence>
<keyword evidence="5" id="KW-0547">Nucleotide-binding</keyword>
<dbReference type="Pfam" id="PF22590">
    <property type="entry name" value="Cas3-like_C_2"/>
    <property type="match status" value="1"/>
</dbReference>
<dbReference type="InterPro" id="IPR054712">
    <property type="entry name" value="Cas3-like_dom"/>
</dbReference>
<evidence type="ECO:0000259" key="11">
    <source>
        <dbReference type="PROSITE" id="PS51643"/>
    </source>
</evidence>
<comment type="similarity">
    <text evidence="2">In the central section; belongs to the CRISPR-associated helicase Cas3 family.</text>
</comment>
<dbReference type="AlphaFoldDB" id="A0A9E7ULE2"/>
<evidence type="ECO:0000256" key="6">
    <source>
        <dbReference type="ARBA" id="ARBA00022801"/>
    </source>
</evidence>
<sequence length="800" mass="94179">MMELRDFVVENKDRFLQIYDREPSFFEKNLIAKTSSEEPFTLQGHTEKALNALKDFLNENMEVFDSFAERHNISKQFLLDAIFFSVFFHDLGKGTLEFYNDKILNKGKSYHPLYSIYFTHNLNLTIDDVDYVTLAVLTHHTVLHDEIYSDEKFKDMDPPKFFKKTLKFAETYPEYYKKFFKRDCPYTFRFQISSENPYNLLRSNFSWNFDENGILDSLNNILSESNTSEKKRIKEIYGFITGNLIRADWLASGSYITTREFISTDEFWEKIRLRANDKKRKFVKKAFQEEASRSRENLLIKIPTGEGKTEASLLWALNNVKNEHTKIIYTMPTQVTSNSMYKRLKTYFGDENVGILHGSSSIILKEEYDDNERIWKEKILNKTFSKPVTVSTLDSFILSFFNVKKWPLSQLNIENCLLIIDEIHSYDWQMLGALKRILHELRVRGCKFTIMSATFPENIEKFLLEGIEYRVITENDLFDYRPFTLKTEKSLITDKTDDIIHAFKEKKKVLVVTNTVSKSKEVYRNLKESGVFNTSQYFDKSTNLILYNSQFTKKDRKGKENEIEFKEKWKDKGLVLVATQVVEISLDIDFDVLFTEIAPLDALVQRAGRINRNKDPLRMGEIYVAMEIEAENKRGDWSYPYERDVIECSKTMAKEGTPSLGEMAEMVSDLYRSLFEIEQIHFEFKNKFKKGYDKYCTVIEKKGPYSVRFRTEDLEEISKLLALRDIDERFAKIDVVPAVLADDEDADRFENTVGIPKYLFINMLKEGRIDEMKRFYLVHGCSYTYESGLDLEEEDDWNFI</sequence>
<evidence type="ECO:0000256" key="7">
    <source>
        <dbReference type="ARBA" id="ARBA00022806"/>
    </source>
</evidence>
<proteinExistence type="inferred from homology"/>
<evidence type="ECO:0000256" key="3">
    <source>
        <dbReference type="ARBA" id="ARBA00022722"/>
    </source>
</evidence>
<dbReference type="RefSeq" id="WP_261599496.1">
    <property type="nucleotide sequence ID" value="NZ_CP104550.1"/>
</dbReference>
<keyword evidence="6" id="KW-0378">Hydrolase</keyword>
<evidence type="ECO:0000313" key="14">
    <source>
        <dbReference type="Proteomes" id="UP001369247"/>
    </source>
</evidence>
<comment type="similarity">
    <text evidence="1">In the N-terminal section; belongs to the CRISPR-associated nuclease Cas3-HD family.</text>
</comment>
<keyword evidence="3" id="KW-0540">Nuclease</keyword>
<dbReference type="PROSITE" id="PS51192">
    <property type="entry name" value="HELICASE_ATP_BIND_1"/>
    <property type="match status" value="1"/>
</dbReference>
<dbReference type="PANTHER" id="PTHR47959">
    <property type="entry name" value="ATP-DEPENDENT RNA HELICASE RHLE-RELATED"/>
    <property type="match status" value="1"/>
</dbReference>
<dbReference type="Gene3D" id="1.10.3210.30">
    <property type="match status" value="1"/>
</dbReference>
<evidence type="ECO:0000256" key="4">
    <source>
        <dbReference type="ARBA" id="ARBA00022723"/>
    </source>
</evidence>
<dbReference type="InterPro" id="IPR038257">
    <property type="entry name" value="CRISPR-assoc_Cas3_HD_sf"/>
</dbReference>
<keyword evidence="9" id="KW-0051">Antiviral defense</keyword>
<accession>A0A9E7ULE2</accession>
<dbReference type="InterPro" id="IPR006483">
    <property type="entry name" value="CRISPR-assoc_Cas3_HD"/>
</dbReference>
<reference evidence="12 14" key="2">
    <citation type="submission" date="2023-12" db="EMBL/GenBank/DDBJ databases">
        <title>Phenotypic and Genomic Characterization of Methanothermobacter wolfeii Strain BSEL, a CO2-Capturing Archaeon with Minimal Nutrient Requirements.</title>
        <authorList>
            <person name="Ale Enriquez F."/>
            <person name="Ahring B.K."/>
        </authorList>
    </citation>
    <scope>NUCLEOTIDE SEQUENCE [LARGE SCALE GENOMIC DNA]</scope>
    <source>
        <strain evidence="12 14">BSEL-1</strain>
    </source>
</reference>
<dbReference type="CDD" id="cd09641">
    <property type="entry name" value="Cas3''_I"/>
    <property type="match status" value="1"/>
</dbReference>
<dbReference type="SUPFAM" id="SSF52540">
    <property type="entry name" value="P-loop containing nucleoside triphosphate hydrolases"/>
    <property type="match status" value="1"/>
</dbReference>
<dbReference type="GO" id="GO:0005524">
    <property type="term" value="F:ATP binding"/>
    <property type="evidence" value="ECO:0007669"/>
    <property type="project" value="UniProtKB-KW"/>
</dbReference>
<dbReference type="GO" id="GO:0004518">
    <property type="term" value="F:nuclease activity"/>
    <property type="evidence" value="ECO:0007669"/>
    <property type="project" value="UniProtKB-KW"/>
</dbReference>
<reference evidence="13" key="1">
    <citation type="submission" date="2022-09" db="EMBL/GenBank/DDBJ databases">
        <title>Characterization of three MwoI isoschizomers from sequenced genome and metagenomes.</title>
        <authorList>
            <person name="Fomenkov A."/>
            <person name="Xu S.Y."/>
            <person name="Roberts R.J."/>
        </authorList>
    </citation>
    <scope>NUCLEOTIDE SEQUENCE</scope>
    <source>
        <strain evidence="13">DSM 2970</strain>
    </source>
</reference>
<dbReference type="InterPro" id="IPR006474">
    <property type="entry name" value="Helicase_Cas3_CRISPR-ass_core"/>
</dbReference>
<evidence type="ECO:0000256" key="8">
    <source>
        <dbReference type="ARBA" id="ARBA00022840"/>
    </source>
</evidence>
<dbReference type="NCBIfam" id="TIGR01587">
    <property type="entry name" value="cas3_core"/>
    <property type="match status" value="1"/>
</dbReference>
<dbReference type="Proteomes" id="UP001369247">
    <property type="component" value="Unassembled WGS sequence"/>
</dbReference>
<dbReference type="GO" id="GO:0003724">
    <property type="term" value="F:RNA helicase activity"/>
    <property type="evidence" value="ECO:0007669"/>
    <property type="project" value="TreeGrafter"/>
</dbReference>
<dbReference type="PROSITE" id="PS51643">
    <property type="entry name" value="HD_CAS3"/>
    <property type="match status" value="1"/>
</dbReference>
<evidence type="ECO:0000256" key="5">
    <source>
        <dbReference type="ARBA" id="ARBA00022741"/>
    </source>
</evidence>
<dbReference type="GO" id="GO:0046872">
    <property type="term" value="F:metal ion binding"/>
    <property type="evidence" value="ECO:0007669"/>
    <property type="project" value="UniProtKB-KW"/>
</dbReference>
<dbReference type="GO" id="GO:0005829">
    <property type="term" value="C:cytosol"/>
    <property type="evidence" value="ECO:0007669"/>
    <property type="project" value="TreeGrafter"/>
</dbReference>
<dbReference type="Gene3D" id="3.40.50.300">
    <property type="entry name" value="P-loop containing nucleotide triphosphate hydrolases"/>
    <property type="match status" value="2"/>
</dbReference>
<dbReference type="SMART" id="SM00487">
    <property type="entry name" value="DEXDc"/>
    <property type="match status" value="1"/>
</dbReference>
<dbReference type="GO" id="GO:0016787">
    <property type="term" value="F:hydrolase activity"/>
    <property type="evidence" value="ECO:0007669"/>
    <property type="project" value="UniProtKB-KW"/>
</dbReference>
<organism evidence="13">
    <name type="scientific">Methanothermobacter wolfeii</name>
    <name type="common">Methanobacterium wolfei</name>
    <dbReference type="NCBI Taxonomy" id="145261"/>
    <lineage>
        <taxon>Archaea</taxon>
        <taxon>Methanobacteriati</taxon>
        <taxon>Methanobacteriota</taxon>
        <taxon>Methanomada group</taxon>
        <taxon>Methanobacteria</taxon>
        <taxon>Methanobacteriales</taxon>
        <taxon>Methanobacteriaceae</taxon>
        <taxon>Methanothermobacter</taxon>
    </lineage>
</organism>
<keyword evidence="4" id="KW-0479">Metal-binding</keyword>
<feature type="domain" description="HD Cas3-type" evidence="11">
    <location>
        <begin position="35"/>
        <end position="250"/>
    </location>
</feature>
<dbReference type="Pfam" id="PF00270">
    <property type="entry name" value="DEAD"/>
    <property type="match status" value="1"/>
</dbReference>
<dbReference type="GO" id="GO:0140097">
    <property type="term" value="F:catalytic activity, acting on DNA"/>
    <property type="evidence" value="ECO:0007669"/>
    <property type="project" value="UniProtKB-ARBA"/>
</dbReference>
<dbReference type="NCBIfam" id="TIGR01596">
    <property type="entry name" value="cas3_HD"/>
    <property type="match status" value="1"/>
</dbReference>
<dbReference type="EMBL" id="CP104550">
    <property type="protein sequence ID" value="UXH31370.1"/>
    <property type="molecule type" value="Genomic_DNA"/>
</dbReference>
<evidence type="ECO:0000256" key="9">
    <source>
        <dbReference type="ARBA" id="ARBA00023118"/>
    </source>
</evidence>
<evidence type="ECO:0000259" key="10">
    <source>
        <dbReference type="PROSITE" id="PS51192"/>
    </source>
</evidence>
<dbReference type="GO" id="GO:0051607">
    <property type="term" value="P:defense response to virus"/>
    <property type="evidence" value="ECO:0007669"/>
    <property type="project" value="UniProtKB-KW"/>
</dbReference>
<dbReference type="InterPro" id="IPR027417">
    <property type="entry name" value="P-loop_NTPase"/>
</dbReference>
<protein>
    <submittedName>
        <fullName evidence="13">CRISPR-associated helicase Cas3</fullName>
    </submittedName>
</protein>
<evidence type="ECO:0000313" key="12">
    <source>
        <dbReference type="EMBL" id="MEJ8542246.1"/>
    </source>
</evidence>
<keyword evidence="7" id="KW-0347">Helicase</keyword>
<keyword evidence="8" id="KW-0067">ATP-binding</keyword>
<dbReference type="GO" id="GO:0003676">
    <property type="term" value="F:nucleic acid binding"/>
    <property type="evidence" value="ECO:0007669"/>
    <property type="project" value="InterPro"/>
</dbReference>